<dbReference type="Proteomes" id="UP001597438">
    <property type="component" value="Unassembled WGS sequence"/>
</dbReference>
<reference evidence="6" key="1">
    <citation type="journal article" date="2019" name="Int. J. Syst. Evol. Microbiol.">
        <title>The Global Catalogue of Microorganisms (GCM) 10K type strain sequencing project: providing services to taxonomists for standard genome sequencing and annotation.</title>
        <authorList>
            <consortium name="The Broad Institute Genomics Platform"/>
            <consortium name="The Broad Institute Genome Sequencing Center for Infectious Disease"/>
            <person name="Wu L."/>
            <person name="Ma J."/>
        </authorList>
    </citation>
    <scope>NUCLEOTIDE SEQUENCE [LARGE SCALE GENOMIC DNA]</scope>
    <source>
        <strain evidence="6">KCTC 52925</strain>
    </source>
</reference>
<evidence type="ECO:0000313" key="6">
    <source>
        <dbReference type="Proteomes" id="UP001597438"/>
    </source>
</evidence>
<keyword evidence="2 3" id="KW-0732">Signal</keyword>
<gene>
    <name evidence="5" type="ORF">ACFSYS_14165</name>
</gene>
<dbReference type="InterPro" id="IPR012640">
    <property type="entry name" value="Membr_lipoprot_lipid_attach_CS"/>
</dbReference>
<evidence type="ECO:0000259" key="4">
    <source>
        <dbReference type="Pfam" id="PF13648"/>
    </source>
</evidence>
<evidence type="ECO:0000313" key="5">
    <source>
        <dbReference type="EMBL" id="MFD2834433.1"/>
    </source>
</evidence>
<feature type="signal peptide" evidence="3">
    <location>
        <begin position="1"/>
        <end position="18"/>
    </location>
</feature>
<evidence type="ECO:0000256" key="1">
    <source>
        <dbReference type="ARBA" id="ARBA00017922"/>
    </source>
</evidence>
<comment type="caution">
    <text evidence="5">The sequence shown here is derived from an EMBL/GenBank/DDBJ whole genome shotgun (WGS) entry which is preliminary data.</text>
</comment>
<organism evidence="5 6">
    <name type="scientific">Christiangramia antarctica</name>
    <dbReference type="NCBI Taxonomy" id="2058158"/>
    <lineage>
        <taxon>Bacteria</taxon>
        <taxon>Pseudomonadati</taxon>
        <taxon>Bacteroidota</taxon>
        <taxon>Flavobacteriia</taxon>
        <taxon>Flavobacteriales</taxon>
        <taxon>Flavobacteriaceae</taxon>
        <taxon>Christiangramia</taxon>
    </lineage>
</organism>
<evidence type="ECO:0000256" key="2">
    <source>
        <dbReference type="ARBA" id="ARBA00022729"/>
    </source>
</evidence>
<evidence type="ECO:0000256" key="3">
    <source>
        <dbReference type="SAM" id="SignalP"/>
    </source>
</evidence>
<dbReference type="InterPro" id="IPR024311">
    <property type="entry name" value="Lipocalin-like"/>
</dbReference>
<feature type="chain" id="PRO_5047070212" description="Type IV secretion system putative lipoprotein virB7" evidence="3">
    <location>
        <begin position="19"/>
        <end position="130"/>
    </location>
</feature>
<feature type="domain" description="Lipocalin-like" evidence="4">
    <location>
        <begin position="29"/>
        <end position="108"/>
    </location>
</feature>
<dbReference type="EMBL" id="JBHUOJ010000032">
    <property type="protein sequence ID" value="MFD2834433.1"/>
    <property type="molecule type" value="Genomic_DNA"/>
</dbReference>
<proteinExistence type="predicted"/>
<protein>
    <recommendedName>
        <fullName evidence="1">Type IV secretion system putative lipoprotein virB7</fullName>
    </recommendedName>
</protein>
<dbReference type="Pfam" id="PF08139">
    <property type="entry name" value="LPAM_1"/>
    <property type="match status" value="1"/>
</dbReference>
<name>A0ABW5XAM0_9FLAO</name>
<sequence length="130" mass="13985">MKKIFLLLVSLSVLTSCSDDDDSSKDGNIVGTWFLVEANNAPGYTIDDCTSQSNITFNADNTATSEFYANTESGCDFDPGSGGWSKDGNQYTFAIPLYGDVTGTVTFNSDTRFTFVPSIPGLNASLVFEK</sequence>
<dbReference type="PROSITE" id="PS51257">
    <property type="entry name" value="PROKAR_LIPOPROTEIN"/>
    <property type="match status" value="1"/>
</dbReference>
<dbReference type="RefSeq" id="WP_251738941.1">
    <property type="nucleotide sequence ID" value="NZ_JBHUOJ010000032.1"/>
</dbReference>
<dbReference type="Pfam" id="PF13648">
    <property type="entry name" value="Lipocalin_4"/>
    <property type="match status" value="1"/>
</dbReference>
<keyword evidence="6" id="KW-1185">Reference proteome</keyword>
<accession>A0ABW5XAM0</accession>